<keyword evidence="2" id="KW-1133">Transmembrane helix</keyword>
<organism evidence="3 4">
    <name type="scientific">Cutaneotrichosporon oleaginosum</name>
    <dbReference type="NCBI Taxonomy" id="879819"/>
    <lineage>
        <taxon>Eukaryota</taxon>
        <taxon>Fungi</taxon>
        <taxon>Dikarya</taxon>
        <taxon>Basidiomycota</taxon>
        <taxon>Agaricomycotina</taxon>
        <taxon>Tremellomycetes</taxon>
        <taxon>Trichosporonales</taxon>
        <taxon>Trichosporonaceae</taxon>
        <taxon>Cutaneotrichosporon</taxon>
    </lineage>
</organism>
<feature type="region of interest" description="Disordered" evidence="1">
    <location>
        <begin position="343"/>
        <end position="386"/>
    </location>
</feature>
<sequence length="577" mass="61566">MSSIASTPTLIHERAHKQLFRPFPAPLSWKQWGYILGMQGVLAMCINFGANFGIATAMYSSQKDVRMWVFSKNTIAGDLGVTPIIQTALSMLISSTLVHTDLHNGIIPPLPFVYPHVEHLPDPRILLDRIFRRKLAAPGEEILDEKTQQARGGVSFYFWMLIRFIFEGTERNMLLSRPGFKNWWGRLLWTAAQGAGLGILLGFPIWCLAIVILSPIYGTGNLGNRWAPQAIKGVYGGLYGLYSNPIIAMIALGAQSEHHLLVVPVDEEAGVAGVAPKAPEAPAAPIHTIAEEEDYTPPRGSVTPTPSARGPSSPFTRPYRLASTGHSTPAHFRVGEPQLTETLQPPLRRTRSRSSSISKPPLTCNVGDCLPPPETPTRAPTRPRGLTVSSYVSASGSSFTYALSANGGRACRSRSNTVSSVSGLPSTTAPSTSILSTSAPSASMLSTSAPSGATSGLPSPSASDRLTGTPVPQPGFVRSRADSDTPPSRRGWRASPFETGGSDVFGPTSSVAPSSVGVSSTVATFYTAPTSVSVTPQPQPLAVPEVTIQRPSFDVDAEERGLNERTPDPIQRLGGSR</sequence>
<dbReference type="PANTHER" id="PTHR28297">
    <property type="entry name" value="FUNGAL PROTEIN"/>
    <property type="match status" value="1"/>
</dbReference>
<dbReference type="InterPro" id="IPR018852">
    <property type="entry name" value="DUF2456"/>
</dbReference>
<evidence type="ECO:0000313" key="3">
    <source>
        <dbReference type="EMBL" id="KLT46294.1"/>
    </source>
</evidence>
<feature type="region of interest" description="Disordered" evidence="1">
    <location>
        <begin position="292"/>
        <end position="315"/>
    </location>
</feature>
<accession>A0A0J1BE08</accession>
<dbReference type="PANTHER" id="PTHR28297:SF1">
    <property type="entry name" value="FUNGAL PROTEIN"/>
    <property type="match status" value="1"/>
</dbReference>
<evidence type="ECO:0000313" key="4">
    <source>
        <dbReference type="Proteomes" id="UP000053611"/>
    </source>
</evidence>
<feature type="transmembrane region" description="Helical" evidence="2">
    <location>
        <begin position="187"/>
        <end position="213"/>
    </location>
</feature>
<feature type="compositionally biased region" description="Low complexity" evidence="1">
    <location>
        <begin position="376"/>
        <end position="386"/>
    </location>
</feature>
<feature type="compositionally biased region" description="Basic and acidic residues" evidence="1">
    <location>
        <begin position="558"/>
        <end position="567"/>
    </location>
</feature>
<dbReference type="STRING" id="879819.A0A0J1BE08"/>
<reference evidence="3 4" key="1">
    <citation type="submission" date="2015-03" db="EMBL/GenBank/DDBJ databases">
        <title>Genomics and transcriptomics of the oil-accumulating basidiomycete yeast T. oleaginosus allow insights into substrate utilization and the diverse evolutionary trajectories of mating systems in fungi.</title>
        <authorList>
            <consortium name="DOE Joint Genome Institute"/>
            <person name="Kourist R."/>
            <person name="Kracht O."/>
            <person name="Bracharz F."/>
            <person name="Lipzen A."/>
            <person name="Nolan M."/>
            <person name="Ohm R."/>
            <person name="Grigoriev I."/>
            <person name="Sun S."/>
            <person name="Heitman J."/>
            <person name="Bruck T."/>
            <person name="Nowrousian M."/>
        </authorList>
    </citation>
    <scope>NUCLEOTIDE SEQUENCE [LARGE SCALE GENOMIC DNA]</scope>
    <source>
        <strain evidence="3 4">IBC0246</strain>
    </source>
</reference>
<feature type="compositionally biased region" description="Low complexity" evidence="1">
    <location>
        <begin position="343"/>
        <end position="363"/>
    </location>
</feature>
<protein>
    <submittedName>
        <fullName evidence="3">Uncharacterized protein</fullName>
    </submittedName>
</protein>
<dbReference type="OrthoDB" id="15595at2759"/>
<gene>
    <name evidence="3" type="ORF">CC85DRAFT_281940</name>
</gene>
<feature type="region of interest" description="Disordered" evidence="1">
    <location>
        <begin position="409"/>
        <end position="515"/>
    </location>
</feature>
<dbReference type="GeneID" id="28982390"/>
<keyword evidence="2" id="KW-0472">Membrane</keyword>
<feature type="compositionally biased region" description="Polar residues" evidence="1">
    <location>
        <begin position="413"/>
        <end position="466"/>
    </location>
</feature>
<name>A0A0J1BE08_9TREE</name>
<evidence type="ECO:0000256" key="1">
    <source>
        <dbReference type="SAM" id="MobiDB-lite"/>
    </source>
</evidence>
<evidence type="ECO:0000256" key="2">
    <source>
        <dbReference type="SAM" id="Phobius"/>
    </source>
</evidence>
<dbReference type="EMBL" id="KQ087178">
    <property type="protein sequence ID" value="KLT46294.1"/>
    <property type="molecule type" value="Genomic_DNA"/>
</dbReference>
<keyword evidence="4" id="KW-1185">Reference proteome</keyword>
<dbReference type="RefSeq" id="XP_018282785.1">
    <property type="nucleotide sequence ID" value="XM_018421787.1"/>
</dbReference>
<feature type="compositionally biased region" description="Low complexity" evidence="1">
    <location>
        <begin position="506"/>
        <end position="515"/>
    </location>
</feature>
<feature type="region of interest" description="Disordered" evidence="1">
    <location>
        <begin position="551"/>
        <end position="577"/>
    </location>
</feature>
<dbReference type="Proteomes" id="UP000053611">
    <property type="component" value="Unassembled WGS sequence"/>
</dbReference>
<keyword evidence="2" id="KW-0812">Transmembrane</keyword>
<dbReference type="Pfam" id="PF10445">
    <property type="entry name" value="DUF2456"/>
    <property type="match status" value="1"/>
</dbReference>
<dbReference type="AlphaFoldDB" id="A0A0J1BE08"/>
<feature type="transmembrane region" description="Helical" evidence="2">
    <location>
        <begin position="32"/>
        <end position="54"/>
    </location>
</feature>
<proteinExistence type="predicted"/>